<dbReference type="SUPFAM" id="SSF56601">
    <property type="entry name" value="beta-lactamase/transpeptidase-like"/>
    <property type="match status" value="1"/>
</dbReference>
<feature type="domain" description="Beta-lactamase-related" evidence="1">
    <location>
        <begin position="8"/>
        <end position="196"/>
    </location>
</feature>
<keyword evidence="3" id="KW-1185">Reference proteome</keyword>
<dbReference type="InterPro" id="IPR012338">
    <property type="entry name" value="Beta-lactam/transpept-like"/>
</dbReference>
<dbReference type="PANTHER" id="PTHR43283:SF7">
    <property type="entry name" value="BETA-LACTAMASE-RELATED DOMAIN-CONTAINING PROTEIN"/>
    <property type="match status" value="1"/>
</dbReference>
<dbReference type="InterPro" id="IPR050789">
    <property type="entry name" value="Diverse_Enzym_Activities"/>
</dbReference>
<protein>
    <submittedName>
        <fullName evidence="2">CubicO group peptidase, beta-lactamase class C family</fullName>
    </submittedName>
</protein>
<dbReference type="EMBL" id="FUYL01000018">
    <property type="protein sequence ID" value="SKB88566.1"/>
    <property type="molecule type" value="Genomic_DNA"/>
</dbReference>
<sequence length="296" mass="33706">MLEEYFYGYDANTPHQLRSATKPFIGGILGIAVDKGFIKNEKEKLLPYFNSIYPEIANLDDRKKEITIENFLMYKHGMDCENNNQESKGNEQAMMKSKDWVKYTLDLPMIAESGKSSSYCTGCALTLGSLVEIATDEKIESFAKENLFDALGISNYEWTFEPNQASMNTFSQMHITPRDLIKLAKLFKDGGKWKGKQIISENWINKTFDLDEGGFGYLWEHKYFVIEGQKFNSYLASGNGGQKINIWPELDMITVFTGGNYNSYELYGKSTPPNEMIPNYILKTGEKPADNNGYSK</sequence>
<dbReference type="AlphaFoldDB" id="A0A1T5EXC3"/>
<dbReference type="Proteomes" id="UP000190339">
    <property type="component" value="Unassembled WGS sequence"/>
</dbReference>
<dbReference type="Gene3D" id="3.40.710.10">
    <property type="entry name" value="DD-peptidase/beta-lactamase superfamily"/>
    <property type="match status" value="1"/>
</dbReference>
<accession>A0A1T5EXC3</accession>
<evidence type="ECO:0000259" key="1">
    <source>
        <dbReference type="Pfam" id="PF00144"/>
    </source>
</evidence>
<evidence type="ECO:0000313" key="2">
    <source>
        <dbReference type="EMBL" id="SKB88566.1"/>
    </source>
</evidence>
<dbReference type="STRING" id="561365.SAMN05660866_03753"/>
<dbReference type="Pfam" id="PF00144">
    <property type="entry name" value="Beta-lactamase"/>
    <property type="match status" value="1"/>
</dbReference>
<name>A0A1T5EXC3_9FLAO</name>
<evidence type="ECO:0000313" key="3">
    <source>
        <dbReference type="Proteomes" id="UP000190339"/>
    </source>
</evidence>
<gene>
    <name evidence="2" type="ORF">SAMN05660866_03753</name>
</gene>
<proteinExistence type="predicted"/>
<reference evidence="3" key="1">
    <citation type="submission" date="2017-02" db="EMBL/GenBank/DDBJ databases">
        <authorList>
            <person name="Varghese N."/>
            <person name="Submissions S."/>
        </authorList>
    </citation>
    <scope>NUCLEOTIDE SEQUENCE [LARGE SCALE GENOMIC DNA]</scope>
    <source>
        <strain evidence="3">DSM 23546</strain>
    </source>
</reference>
<organism evidence="2 3">
    <name type="scientific">Maribacter arcticus</name>
    <dbReference type="NCBI Taxonomy" id="561365"/>
    <lineage>
        <taxon>Bacteria</taxon>
        <taxon>Pseudomonadati</taxon>
        <taxon>Bacteroidota</taxon>
        <taxon>Flavobacteriia</taxon>
        <taxon>Flavobacteriales</taxon>
        <taxon>Flavobacteriaceae</taxon>
        <taxon>Maribacter</taxon>
    </lineage>
</organism>
<dbReference type="PANTHER" id="PTHR43283">
    <property type="entry name" value="BETA-LACTAMASE-RELATED"/>
    <property type="match status" value="1"/>
</dbReference>
<dbReference type="InterPro" id="IPR001466">
    <property type="entry name" value="Beta-lactam-related"/>
</dbReference>